<dbReference type="InterPro" id="IPR038622">
    <property type="entry name" value="CDPS_sf"/>
</dbReference>
<evidence type="ECO:0000313" key="4">
    <source>
        <dbReference type="EMBL" id="APU15476.1"/>
    </source>
</evidence>
<organism evidence="4 5">
    <name type="scientific">Actinoalloteichus fjordicus</name>
    <dbReference type="NCBI Taxonomy" id="1612552"/>
    <lineage>
        <taxon>Bacteria</taxon>
        <taxon>Bacillati</taxon>
        <taxon>Actinomycetota</taxon>
        <taxon>Actinomycetes</taxon>
        <taxon>Pseudonocardiales</taxon>
        <taxon>Pseudonocardiaceae</taxon>
        <taxon>Actinoalloteichus</taxon>
    </lineage>
</organism>
<name>A0AAC9LDR7_9PSEU</name>
<accession>A0AAC9LDR7</accession>
<evidence type="ECO:0000256" key="1">
    <source>
        <dbReference type="ARBA" id="ARBA00006034"/>
    </source>
</evidence>
<dbReference type="RefSeq" id="WP_083683283.1">
    <property type="nucleotide sequence ID" value="NZ_CP016076.1"/>
</dbReference>
<protein>
    <recommendedName>
        <fullName evidence="3">Cyclodipeptide synthase</fullName>
    </recommendedName>
</protein>
<dbReference type="GO" id="GO:0016755">
    <property type="term" value="F:aminoacyltransferase activity"/>
    <property type="evidence" value="ECO:0007669"/>
    <property type="project" value="InterPro"/>
</dbReference>
<evidence type="ECO:0000313" key="5">
    <source>
        <dbReference type="Proteomes" id="UP000185511"/>
    </source>
</evidence>
<sequence length="240" mass="26381">MPQDTLFLTSPFNPIVITADGCANGRNIFWSASVRGSYLSVALLTRLLGWAHRRFAEVDVVIPDTTLVHTQLELGHSEKETQERSREECNRVVRAWDQIGLERAPERWHLLSEFAECPRYRALLSQAEAAVAQPSPLRRACLHTSRVVLESRRPSVPFTDEQIEQGARYVVAELPFVVDTAGILGVPSSVSFYHRAAEFIREVVAARGPLRPVPSPGCALIRPATTAAESSASAATTLPG</sequence>
<dbReference type="KEGG" id="acad:UA74_17230"/>
<keyword evidence="5" id="KW-1185">Reference proteome</keyword>
<dbReference type="EMBL" id="CP016076">
    <property type="protein sequence ID" value="APU15476.1"/>
    <property type="molecule type" value="Genomic_DNA"/>
</dbReference>
<evidence type="ECO:0000256" key="2">
    <source>
        <dbReference type="ARBA" id="ARBA00022679"/>
    </source>
</evidence>
<comment type="similarity">
    <text evidence="1">Belongs to the CDPS family.</text>
</comment>
<proteinExistence type="inferred from homology"/>
<evidence type="ECO:0000256" key="3">
    <source>
        <dbReference type="ARBA" id="ARBA00030771"/>
    </source>
</evidence>
<dbReference type="Gene3D" id="3.40.50.11710">
    <property type="entry name" value="Cyclodipeptide synthase"/>
    <property type="match status" value="1"/>
</dbReference>
<keyword evidence="2" id="KW-0808">Transferase</keyword>
<reference evidence="5" key="1">
    <citation type="submission" date="2016-06" db="EMBL/GenBank/DDBJ databases">
        <title>Complete genome sequence of Actinoalloteichus fjordicus DSM 46855 (=ADI127-17), type strain of the new species Actinoalloteichus fjordicus.</title>
        <authorList>
            <person name="Ruckert C."/>
            <person name="Nouioui I."/>
            <person name="Willmese J."/>
            <person name="van Wezel G."/>
            <person name="Klenk H.-P."/>
            <person name="Kalinowski J."/>
            <person name="Zotchev S.B."/>
        </authorList>
    </citation>
    <scope>NUCLEOTIDE SEQUENCE [LARGE SCALE GENOMIC DNA]</scope>
    <source>
        <strain evidence="5">ADI127-7</strain>
    </source>
</reference>
<dbReference type="InterPro" id="IPR030903">
    <property type="entry name" value="CDPS"/>
</dbReference>
<dbReference type="Pfam" id="PF16715">
    <property type="entry name" value="CDPS"/>
    <property type="match status" value="1"/>
</dbReference>
<dbReference type="Proteomes" id="UP000185511">
    <property type="component" value="Chromosome"/>
</dbReference>
<dbReference type="AlphaFoldDB" id="A0AAC9LDR7"/>
<dbReference type="NCBIfam" id="TIGR04539">
    <property type="entry name" value="tRNA_cyclodipep"/>
    <property type="match status" value="1"/>
</dbReference>
<gene>
    <name evidence="4" type="ORF">UA74_17230</name>
</gene>